<protein>
    <recommendedName>
        <fullName evidence="3">Sensor domain-containing protein</fullName>
    </recommendedName>
</protein>
<gene>
    <name evidence="1" type="ORF">HGA10_25690</name>
</gene>
<evidence type="ECO:0000313" key="2">
    <source>
        <dbReference type="Proteomes" id="UP000572007"/>
    </source>
</evidence>
<comment type="caution">
    <text evidence="1">The sequence shown here is derived from an EMBL/GenBank/DDBJ whole genome shotgun (WGS) entry which is preliminary data.</text>
</comment>
<accession>A0A846WDH3</accession>
<name>A0A846WDH3_9NOCA</name>
<dbReference type="Proteomes" id="UP000572007">
    <property type="component" value="Unassembled WGS sequence"/>
</dbReference>
<sequence length="222" mass="23320">MRRDRVVRWVAVLGVGVALAGCAAEEAPGIVALKSLPRLAEYPAGYSLVGKPASITAAEAGTALPLTFTDEACRPLIENPIGAGARESVASNTSPAVFLVQIVESDSDVAGLTGLVQRCANVEARTGDRTLKMAVSTVEAPKTVATEAVVIRTNGNQETRIEGAPPVQTPVAQQRVVARVGKYVVSALVMLSSMPEQSQTAELEVLRRVYEIAVDQLARETA</sequence>
<dbReference type="PROSITE" id="PS51257">
    <property type="entry name" value="PROKAR_LIPOPROTEIN"/>
    <property type="match status" value="1"/>
</dbReference>
<organism evidence="1 2">
    <name type="scientific">Nocardia coubleae</name>
    <dbReference type="NCBI Taxonomy" id="356147"/>
    <lineage>
        <taxon>Bacteria</taxon>
        <taxon>Bacillati</taxon>
        <taxon>Actinomycetota</taxon>
        <taxon>Actinomycetes</taxon>
        <taxon>Mycobacteriales</taxon>
        <taxon>Nocardiaceae</taxon>
        <taxon>Nocardia</taxon>
    </lineage>
</organism>
<proteinExistence type="predicted"/>
<reference evidence="1 2" key="1">
    <citation type="submission" date="2020-04" db="EMBL/GenBank/DDBJ databases">
        <title>MicrobeNet Type strains.</title>
        <authorList>
            <person name="Nicholson A.C."/>
        </authorList>
    </citation>
    <scope>NUCLEOTIDE SEQUENCE [LARGE SCALE GENOMIC DNA]</scope>
    <source>
        <strain evidence="1 2">DSM 44960</strain>
    </source>
</reference>
<dbReference type="RefSeq" id="WP_157104979.1">
    <property type="nucleotide sequence ID" value="NZ_JAAXOM010000007.1"/>
</dbReference>
<dbReference type="EMBL" id="JAAXOM010000007">
    <property type="protein sequence ID" value="NKX90684.1"/>
    <property type="molecule type" value="Genomic_DNA"/>
</dbReference>
<dbReference type="AlphaFoldDB" id="A0A846WDH3"/>
<evidence type="ECO:0000313" key="1">
    <source>
        <dbReference type="EMBL" id="NKX90684.1"/>
    </source>
</evidence>
<evidence type="ECO:0008006" key="3">
    <source>
        <dbReference type="Google" id="ProtNLM"/>
    </source>
</evidence>
<keyword evidence="2" id="KW-1185">Reference proteome</keyword>